<accession>A0A7K1UIM6</accession>
<protein>
    <submittedName>
        <fullName evidence="3">Universal stress protein</fullName>
    </submittedName>
</protein>
<reference evidence="3 4" key="1">
    <citation type="submission" date="2019-12" db="EMBL/GenBank/DDBJ databases">
        <title>Nesterenkonia muleiensis sp. nov., a novel actinobacterium isolated from sap of Populus euphratica.</title>
        <authorList>
            <person name="Wang R."/>
        </authorList>
    </citation>
    <scope>NUCLEOTIDE SEQUENCE [LARGE SCALE GENOMIC DNA]</scope>
    <source>
        <strain evidence="3 4">F10</strain>
    </source>
</reference>
<sequence length="338" mass="35823">MTKDVRTQVPAPQGSIPYSSENRALGVLVGFDGSQHATLALHYAARAAQRLDAPLTVVSAYTVPVGVYSTLASLPDMDEARIKKQMTEGTLDGAREYLKDYPGQVSYRAEGGDAAGVLVELSEQARLVVVGARGRGGFLGRLLGSVASALPAHAKAPTVVVPRHYRLPEAEGPERFAPTVSEQPVAVGIDGSEESRIAALQAAQAATDRGVALRLIVALPPIDGALLWYPELAPRGAEVGEIRKRELSRTLSAEAEWISRHFPELTIEETVEVGEPTGLLTAASRTSQLTVVGTRGRGGVASALLGSVSRNVLYNAEGPVMVVPKLEDPRLEDQPVGW</sequence>
<name>A0A7K1UIM6_9MICC</name>
<dbReference type="InterPro" id="IPR014729">
    <property type="entry name" value="Rossmann-like_a/b/a_fold"/>
</dbReference>
<dbReference type="Pfam" id="PF00582">
    <property type="entry name" value="Usp"/>
    <property type="match status" value="2"/>
</dbReference>
<feature type="domain" description="UspA" evidence="2">
    <location>
        <begin position="27"/>
        <end position="162"/>
    </location>
</feature>
<dbReference type="OrthoDB" id="267918at2"/>
<keyword evidence="4" id="KW-1185">Reference proteome</keyword>
<comment type="similarity">
    <text evidence="1">Belongs to the universal stress protein A family.</text>
</comment>
<evidence type="ECO:0000313" key="3">
    <source>
        <dbReference type="EMBL" id="MVT26335.1"/>
    </source>
</evidence>
<dbReference type="SUPFAM" id="SSF52402">
    <property type="entry name" value="Adenine nucleotide alpha hydrolases-like"/>
    <property type="match status" value="2"/>
</dbReference>
<dbReference type="EMBL" id="WRPM01000059">
    <property type="protein sequence ID" value="MVT26335.1"/>
    <property type="molecule type" value="Genomic_DNA"/>
</dbReference>
<dbReference type="RefSeq" id="WP_157323180.1">
    <property type="nucleotide sequence ID" value="NZ_BMFX01000011.1"/>
</dbReference>
<dbReference type="AlphaFoldDB" id="A0A7K1UIM6"/>
<dbReference type="InterPro" id="IPR006015">
    <property type="entry name" value="Universal_stress_UspA"/>
</dbReference>
<dbReference type="PANTHER" id="PTHR46268">
    <property type="entry name" value="STRESS RESPONSE PROTEIN NHAX"/>
    <property type="match status" value="1"/>
</dbReference>
<evidence type="ECO:0000259" key="2">
    <source>
        <dbReference type="Pfam" id="PF00582"/>
    </source>
</evidence>
<organism evidence="3 4">
    <name type="scientific">Nesterenkonia alkaliphila</name>
    <dbReference type="NCBI Taxonomy" id="1463631"/>
    <lineage>
        <taxon>Bacteria</taxon>
        <taxon>Bacillati</taxon>
        <taxon>Actinomycetota</taxon>
        <taxon>Actinomycetes</taxon>
        <taxon>Micrococcales</taxon>
        <taxon>Micrococcaceae</taxon>
        <taxon>Nesterenkonia</taxon>
    </lineage>
</organism>
<evidence type="ECO:0000313" key="4">
    <source>
        <dbReference type="Proteomes" id="UP000460157"/>
    </source>
</evidence>
<feature type="domain" description="UspA" evidence="2">
    <location>
        <begin position="184"/>
        <end position="324"/>
    </location>
</feature>
<gene>
    <name evidence="3" type="ORF">GNZ21_08190</name>
</gene>
<dbReference type="Proteomes" id="UP000460157">
    <property type="component" value="Unassembled WGS sequence"/>
</dbReference>
<proteinExistence type="inferred from homology"/>
<dbReference type="PANTHER" id="PTHR46268:SF6">
    <property type="entry name" value="UNIVERSAL STRESS PROTEIN UP12"/>
    <property type="match status" value="1"/>
</dbReference>
<dbReference type="PRINTS" id="PR01438">
    <property type="entry name" value="UNVRSLSTRESS"/>
</dbReference>
<comment type="caution">
    <text evidence="3">The sequence shown here is derived from an EMBL/GenBank/DDBJ whole genome shotgun (WGS) entry which is preliminary data.</text>
</comment>
<evidence type="ECO:0000256" key="1">
    <source>
        <dbReference type="ARBA" id="ARBA00008791"/>
    </source>
</evidence>
<dbReference type="Gene3D" id="3.40.50.620">
    <property type="entry name" value="HUPs"/>
    <property type="match status" value="2"/>
</dbReference>
<dbReference type="InterPro" id="IPR006016">
    <property type="entry name" value="UspA"/>
</dbReference>